<dbReference type="Gene3D" id="3.40.50.300">
    <property type="entry name" value="P-loop containing nucleotide triphosphate hydrolases"/>
    <property type="match status" value="1"/>
</dbReference>
<evidence type="ECO:0000256" key="1">
    <source>
        <dbReference type="SAM" id="MobiDB-lite"/>
    </source>
</evidence>
<feature type="domain" description="AAA+ ATPase" evidence="2">
    <location>
        <begin position="36"/>
        <end position="170"/>
    </location>
</feature>
<reference evidence="3 4" key="1">
    <citation type="submission" date="2024-04" db="EMBL/GenBank/DDBJ databases">
        <title>Polymorphospora sp. isolated from Baiyangdian Lake in Xiong'an New Area.</title>
        <authorList>
            <person name="Zhang X."/>
            <person name="Liu J."/>
        </authorList>
    </citation>
    <scope>NUCLEOTIDE SEQUENCE [LARGE SCALE GENOMIC DNA]</scope>
    <source>
        <strain evidence="3 4">2-325</strain>
    </source>
</reference>
<dbReference type="InterPro" id="IPR027417">
    <property type="entry name" value="P-loop_NTPase"/>
</dbReference>
<feature type="region of interest" description="Disordered" evidence="1">
    <location>
        <begin position="478"/>
        <end position="509"/>
    </location>
</feature>
<dbReference type="InterPro" id="IPR049945">
    <property type="entry name" value="AAA_22"/>
</dbReference>
<dbReference type="Pfam" id="PF13401">
    <property type="entry name" value="AAA_22"/>
    <property type="match status" value="1"/>
</dbReference>
<keyword evidence="4" id="KW-1185">Reference proteome</keyword>
<evidence type="ECO:0000259" key="2">
    <source>
        <dbReference type="SMART" id="SM00382"/>
    </source>
</evidence>
<dbReference type="SMART" id="SM00382">
    <property type="entry name" value="AAA"/>
    <property type="match status" value="1"/>
</dbReference>
<comment type="caution">
    <text evidence="3">The sequence shown here is derived from an EMBL/GenBank/DDBJ whole genome shotgun (WGS) entry which is preliminary data.</text>
</comment>
<protein>
    <submittedName>
        <fullName evidence="3">AAA family ATPase</fullName>
    </submittedName>
</protein>
<gene>
    <name evidence="3" type="ORF">AAFH96_36770</name>
</gene>
<dbReference type="CDD" id="cd00009">
    <property type="entry name" value="AAA"/>
    <property type="match status" value="1"/>
</dbReference>
<sequence>MIAPERTDTGGAGPDWPVLGRDTEAGYGERTLTAPDGPGLIVTGEPGVGKTRLAELLLDRCADRGLLVLRGAAADATRHIPGVGVAGLRRHDAPDWLSPGGRLRDELPHDRPVVVGIDDADHLDDASAAILADLRAVADVRLLLTAGRVTGLPAALTDRPLPRLELPSLGRAVTSELLARVLGRVDGRTADLLWRATRGNPRLLRGMLDIGLETGGLTRSHGVWSWRGRLGDEPRVRDLASTDLGTFDGPDLTALRYVALAGRLPERILVDLVGADAVAAVAGRGAVVPSGAVAVEPGARPRTVTMAHPLYRQLALAGLGQLRRRQMYRDLVRAGGRAGTRGVDIASAVWWRLEADLPRRGIGPGIAAVRALAAGDPVLAEDLAQHVPGPRGVGLRAQALMAQGRATETERLLGAVDRDAELAALRSLNLFWGLSRPADAHAEVLGARVAAGTAAGPAGDDLEIAELAVSLFTRGATRATAAGPGDRPRPASDAGPPPAAGRSRALNPL</sequence>
<dbReference type="RefSeq" id="WP_375737310.1">
    <property type="nucleotide sequence ID" value="NZ_JBCGDC010000283.1"/>
</dbReference>
<proteinExistence type="predicted"/>
<dbReference type="EMBL" id="JBCGDC010000283">
    <property type="protein sequence ID" value="MFB6398578.1"/>
    <property type="molecule type" value="Genomic_DNA"/>
</dbReference>
<dbReference type="SUPFAM" id="SSF52540">
    <property type="entry name" value="P-loop containing nucleoside triphosphate hydrolases"/>
    <property type="match status" value="1"/>
</dbReference>
<dbReference type="Proteomes" id="UP001582793">
    <property type="component" value="Unassembled WGS sequence"/>
</dbReference>
<organism evidence="3 4">
    <name type="scientific">Polymorphospora lycopeni</name>
    <dbReference type="NCBI Taxonomy" id="3140240"/>
    <lineage>
        <taxon>Bacteria</taxon>
        <taxon>Bacillati</taxon>
        <taxon>Actinomycetota</taxon>
        <taxon>Actinomycetes</taxon>
        <taxon>Micromonosporales</taxon>
        <taxon>Micromonosporaceae</taxon>
        <taxon>Polymorphospora</taxon>
    </lineage>
</organism>
<feature type="region of interest" description="Disordered" evidence="1">
    <location>
        <begin position="1"/>
        <end position="23"/>
    </location>
</feature>
<feature type="compositionally biased region" description="Low complexity" evidence="1">
    <location>
        <begin position="500"/>
        <end position="509"/>
    </location>
</feature>
<accession>A0ABV5D2T8</accession>
<name>A0ABV5D2T8_9ACTN</name>
<evidence type="ECO:0000313" key="3">
    <source>
        <dbReference type="EMBL" id="MFB6398578.1"/>
    </source>
</evidence>
<dbReference type="InterPro" id="IPR003593">
    <property type="entry name" value="AAA+_ATPase"/>
</dbReference>
<feature type="non-terminal residue" evidence="3">
    <location>
        <position position="509"/>
    </location>
</feature>
<evidence type="ECO:0000313" key="4">
    <source>
        <dbReference type="Proteomes" id="UP001582793"/>
    </source>
</evidence>